<dbReference type="Gene3D" id="1.10.10.10">
    <property type="entry name" value="Winged helix-like DNA-binding domain superfamily/Winged helix DNA-binding domain"/>
    <property type="match status" value="1"/>
</dbReference>
<proteinExistence type="predicted"/>
<keyword evidence="3" id="KW-1185">Reference proteome</keyword>
<organism evidence="2 3">
    <name type="scientific">Arthrobacter parietis</name>
    <dbReference type="NCBI Taxonomy" id="271434"/>
    <lineage>
        <taxon>Bacteria</taxon>
        <taxon>Bacillati</taxon>
        <taxon>Actinomycetota</taxon>
        <taxon>Actinomycetes</taxon>
        <taxon>Micrococcales</taxon>
        <taxon>Micrococcaceae</taxon>
        <taxon>Arthrobacter</taxon>
    </lineage>
</organism>
<dbReference type="InterPro" id="IPR036390">
    <property type="entry name" value="WH_DNA-bd_sf"/>
</dbReference>
<dbReference type="SUPFAM" id="SSF46785">
    <property type="entry name" value="Winged helix' DNA-binding domain"/>
    <property type="match status" value="1"/>
</dbReference>
<evidence type="ECO:0000256" key="1">
    <source>
        <dbReference type="SAM" id="MobiDB-lite"/>
    </source>
</evidence>
<accession>A0ABP5MLR9</accession>
<feature type="compositionally biased region" description="Polar residues" evidence="1">
    <location>
        <begin position="1"/>
        <end position="14"/>
    </location>
</feature>
<protein>
    <recommendedName>
        <fullName evidence="4">MarR family transcriptional regulator</fullName>
    </recommendedName>
</protein>
<dbReference type="Proteomes" id="UP001500974">
    <property type="component" value="Unassembled WGS sequence"/>
</dbReference>
<reference evidence="3" key="1">
    <citation type="journal article" date="2019" name="Int. J. Syst. Evol. Microbiol.">
        <title>The Global Catalogue of Microorganisms (GCM) 10K type strain sequencing project: providing services to taxonomists for standard genome sequencing and annotation.</title>
        <authorList>
            <consortium name="The Broad Institute Genomics Platform"/>
            <consortium name="The Broad Institute Genome Sequencing Center for Infectious Disease"/>
            <person name="Wu L."/>
            <person name="Ma J."/>
        </authorList>
    </citation>
    <scope>NUCLEOTIDE SEQUENCE [LARGE SCALE GENOMIC DNA]</scope>
    <source>
        <strain evidence="3">JCM 14917</strain>
    </source>
</reference>
<feature type="region of interest" description="Disordered" evidence="1">
    <location>
        <begin position="1"/>
        <end position="36"/>
    </location>
</feature>
<evidence type="ECO:0000313" key="3">
    <source>
        <dbReference type="Proteomes" id="UP001500974"/>
    </source>
</evidence>
<comment type="caution">
    <text evidence="2">The sequence shown here is derived from an EMBL/GenBank/DDBJ whole genome shotgun (WGS) entry which is preliminary data.</text>
</comment>
<dbReference type="EMBL" id="BAAAON010000001">
    <property type="protein sequence ID" value="GAA2173990.1"/>
    <property type="molecule type" value="Genomic_DNA"/>
</dbReference>
<gene>
    <name evidence="2" type="ORF">GCM10009784_10470</name>
</gene>
<evidence type="ECO:0008006" key="4">
    <source>
        <dbReference type="Google" id="ProtNLM"/>
    </source>
</evidence>
<dbReference type="InterPro" id="IPR036388">
    <property type="entry name" value="WH-like_DNA-bd_sf"/>
</dbReference>
<evidence type="ECO:0000313" key="2">
    <source>
        <dbReference type="EMBL" id="GAA2173990.1"/>
    </source>
</evidence>
<dbReference type="RefSeq" id="WP_346027737.1">
    <property type="nucleotide sequence ID" value="NZ_BAAAON010000001.1"/>
</dbReference>
<sequence>MATASDPGTHTPSDPGTDLPDPFSTAEINGHDGAPLHTHSTRLMLTTAAHFVQEHLHSQLAELRLTPVDLSVLSGLAELSAASIPDVAAQCLLSQEITARSLAELSQLEFVKAENARYTMTAAGRRALTEARDLEDDLFAEKSTTLRMELGSLISRLRDGGVLDPK</sequence>
<name>A0ABP5MLR9_9MICC</name>